<organism evidence="1 2">
    <name type="scientific">Actinocatenispora thailandica</name>
    <dbReference type="NCBI Taxonomy" id="227318"/>
    <lineage>
        <taxon>Bacteria</taxon>
        <taxon>Bacillati</taxon>
        <taxon>Actinomycetota</taxon>
        <taxon>Actinomycetes</taxon>
        <taxon>Micromonosporales</taxon>
        <taxon>Micromonosporaceae</taxon>
        <taxon>Actinocatenispora</taxon>
    </lineage>
</organism>
<dbReference type="PANTHER" id="PTHR43434">
    <property type="entry name" value="PHOSPHOGLYCOLATE PHOSPHATASE"/>
    <property type="match status" value="1"/>
</dbReference>
<dbReference type="GO" id="GO:0008967">
    <property type="term" value="F:phosphoglycolate phosphatase activity"/>
    <property type="evidence" value="ECO:0007669"/>
    <property type="project" value="TreeGrafter"/>
</dbReference>
<dbReference type="InterPro" id="IPR050155">
    <property type="entry name" value="HAD-like_hydrolase_sf"/>
</dbReference>
<reference evidence="1 2" key="1">
    <citation type="submission" date="2020-08" db="EMBL/GenBank/DDBJ databases">
        <title>Whole genome shotgun sequence of Actinocatenispora thailandica NBRC 105041.</title>
        <authorList>
            <person name="Komaki H."/>
            <person name="Tamura T."/>
        </authorList>
    </citation>
    <scope>NUCLEOTIDE SEQUENCE [LARGE SCALE GENOMIC DNA]</scope>
    <source>
        <strain evidence="1 2">NBRC 105041</strain>
    </source>
</reference>
<dbReference type="CDD" id="cd01427">
    <property type="entry name" value="HAD_like"/>
    <property type="match status" value="1"/>
</dbReference>
<dbReference type="PANTHER" id="PTHR43434:SF1">
    <property type="entry name" value="PHOSPHOGLYCOLATE PHOSPHATASE"/>
    <property type="match status" value="1"/>
</dbReference>
<dbReference type="KEGG" id="atl:Athai_50780"/>
<gene>
    <name evidence="1" type="ORF">Athai_50780</name>
</gene>
<dbReference type="AlphaFoldDB" id="A0A7R7DTJ5"/>
<dbReference type="Proteomes" id="UP000611640">
    <property type="component" value="Chromosome"/>
</dbReference>
<dbReference type="InterPro" id="IPR036412">
    <property type="entry name" value="HAD-like_sf"/>
</dbReference>
<accession>A0A7R7DTJ5</accession>
<dbReference type="GO" id="GO:0005829">
    <property type="term" value="C:cytosol"/>
    <property type="evidence" value="ECO:0007669"/>
    <property type="project" value="TreeGrafter"/>
</dbReference>
<sequence>MTAVAAALAVEVILLDFDGPTCHLFAGRPAREIAADFRAYLARIGVPVDGADPFDPLALYAAAVVADAGQADAAERWLTEAEVAAAGTAEPTPGCRAVLDAARAAGRPVVMVSNNSGGAVRAYLARERLTDHVADVVGRPHAAPDRMKPAPWPIQEAARRQKVSPASCVLIGDSVTDLDAANAAGARSIGYANKPGKRERFTDATAIVDDMHAIADAIRATHADRTATP</sequence>
<dbReference type="Gene3D" id="3.40.50.1000">
    <property type="entry name" value="HAD superfamily/HAD-like"/>
    <property type="match status" value="1"/>
</dbReference>
<evidence type="ECO:0008006" key="3">
    <source>
        <dbReference type="Google" id="ProtNLM"/>
    </source>
</evidence>
<dbReference type="GO" id="GO:0006281">
    <property type="term" value="P:DNA repair"/>
    <property type="evidence" value="ECO:0007669"/>
    <property type="project" value="TreeGrafter"/>
</dbReference>
<dbReference type="SUPFAM" id="SSF56784">
    <property type="entry name" value="HAD-like"/>
    <property type="match status" value="1"/>
</dbReference>
<proteinExistence type="predicted"/>
<name>A0A7R7DTJ5_9ACTN</name>
<evidence type="ECO:0000313" key="2">
    <source>
        <dbReference type="Proteomes" id="UP000611640"/>
    </source>
</evidence>
<dbReference type="RefSeq" id="WP_203963763.1">
    <property type="nucleotide sequence ID" value="NZ_AP023355.1"/>
</dbReference>
<protein>
    <recommendedName>
        <fullName evidence="3">HAD family hydrolase</fullName>
    </recommendedName>
</protein>
<evidence type="ECO:0000313" key="1">
    <source>
        <dbReference type="EMBL" id="BCJ37575.1"/>
    </source>
</evidence>
<dbReference type="InterPro" id="IPR023214">
    <property type="entry name" value="HAD_sf"/>
</dbReference>
<dbReference type="EMBL" id="AP023355">
    <property type="protein sequence ID" value="BCJ37575.1"/>
    <property type="molecule type" value="Genomic_DNA"/>
</dbReference>
<dbReference type="Pfam" id="PF00702">
    <property type="entry name" value="Hydrolase"/>
    <property type="match status" value="1"/>
</dbReference>
<keyword evidence="2" id="KW-1185">Reference proteome</keyword>